<dbReference type="AlphaFoldDB" id="B7J7A8"/>
<name>B7J7A8_ACIF2</name>
<dbReference type="Proteomes" id="UP000001362">
    <property type="component" value="Chromosome"/>
</dbReference>
<dbReference type="KEGG" id="afr:AFE_0931"/>
<protein>
    <submittedName>
        <fullName evidence="1">Uncharacterized protein</fullName>
    </submittedName>
</protein>
<sequence>MPEKVVPLSRGVGSAGPAARHYNMVFCKDGLPLDSGEGKYYG</sequence>
<organism evidence="1 2">
    <name type="scientific">Acidithiobacillus ferrooxidans (strain ATCC 23270 / DSM 14882 / CIP 104768 / NCIMB 8455)</name>
    <name type="common">Ferrobacillus ferrooxidans (strain ATCC 23270)</name>
    <dbReference type="NCBI Taxonomy" id="243159"/>
    <lineage>
        <taxon>Bacteria</taxon>
        <taxon>Pseudomonadati</taxon>
        <taxon>Pseudomonadota</taxon>
        <taxon>Acidithiobacillia</taxon>
        <taxon>Acidithiobacillales</taxon>
        <taxon>Acidithiobacillaceae</taxon>
        <taxon>Acidithiobacillus</taxon>
    </lineage>
</organism>
<accession>B7J7A8</accession>
<gene>
    <name evidence="1" type="ordered locus">AFE_0931</name>
</gene>
<proteinExistence type="predicted"/>
<dbReference type="EMBL" id="CP001219">
    <property type="protein sequence ID" value="ACK78986.1"/>
    <property type="molecule type" value="Genomic_DNA"/>
</dbReference>
<evidence type="ECO:0000313" key="1">
    <source>
        <dbReference type="EMBL" id="ACK78986.1"/>
    </source>
</evidence>
<dbReference type="PaxDb" id="243159-AFE_0931"/>
<dbReference type="HOGENOM" id="CLU_3245783_0_0_6"/>
<keyword evidence="2" id="KW-1185">Reference proteome</keyword>
<evidence type="ECO:0000313" key="2">
    <source>
        <dbReference type="Proteomes" id="UP000001362"/>
    </source>
</evidence>
<dbReference type="STRING" id="243159.AFE_0931"/>
<reference evidence="1 2" key="1">
    <citation type="journal article" date="2008" name="BMC Genomics">
        <title>Acidithiobacillus ferrooxidans metabolism: from genome sequence to industrial applications.</title>
        <authorList>
            <person name="Valdes J."/>
            <person name="Pedroso I."/>
            <person name="Quatrini R."/>
            <person name="Dodson R.J."/>
            <person name="Tettelin H."/>
            <person name="Blake R.II."/>
            <person name="Eisen J.A."/>
            <person name="Holmes D.S."/>
        </authorList>
    </citation>
    <scope>NUCLEOTIDE SEQUENCE [LARGE SCALE GENOMIC DNA]</scope>
    <source>
        <strain evidence="2">ATCC 23270 / DSM 14882 / CIP 104768 / NCIMB 8455</strain>
    </source>
</reference>